<keyword evidence="7" id="KW-1185">Reference proteome</keyword>
<dbReference type="FunFam" id="3.40.605.10:FF:000003">
    <property type="entry name" value="Methylmalonate-semialdehyde dehydrogenase [acylating]"/>
    <property type="match status" value="1"/>
</dbReference>
<dbReference type="HOGENOM" id="CLU_005391_1_10_1"/>
<dbReference type="eggNOG" id="KOG2449">
    <property type="taxonomic scope" value="Eukaryota"/>
</dbReference>
<gene>
    <name evidence="6" type="ORF">TTHERM_00299840</name>
</gene>
<dbReference type="InterPro" id="IPR016160">
    <property type="entry name" value="Ald_DH_CS_CYS"/>
</dbReference>
<accession>I7MAB4</accession>
<dbReference type="GO" id="GO:0005739">
    <property type="term" value="C:mitochondrion"/>
    <property type="evidence" value="ECO:0007669"/>
    <property type="project" value="TreeGrafter"/>
</dbReference>
<comment type="similarity">
    <text evidence="1">Belongs to the aldehyde dehydrogenase family.</text>
</comment>
<dbReference type="PANTHER" id="PTHR43866:SF3">
    <property type="entry name" value="METHYLMALONATE-SEMIALDEHYDE DEHYDROGENASE [ACYLATING], MITOCHONDRIAL"/>
    <property type="match status" value="1"/>
</dbReference>
<dbReference type="EMBL" id="GG662449">
    <property type="protein sequence ID" value="EAS04266.2"/>
    <property type="molecule type" value="Genomic_DNA"/>
</dbReference>
<dbReference type="OMA" id="GGAKNHI"/>
<dbReference type="InterPro" id="IPR016161">
    <property type="entry name" value="Ald_DH/histidinol_DH"/>
</dbReference>
<evidence type="ECO:0000313" key="7">
    <source>
        <dbReference type="Proteomes" id="UP000009168"/>
    </source>
</evidence>
<dbReference type="STRING" id="312017.I7MAB4"/>
<dbReference type="InterPro" id="IPR016163">
    <property type="entry name" value="Ald_DH_C"/>
</dbReference>
<dbReference type="Gene3D" id="3.40.309.10">
    <property type="entry name" value="Aldehyde Dehydrogenase, Chain A, domain 2"/>
    <property type="match status" value="1"/>
</dbReference>
<dbReference type="Gene3D" id="3.40.605.10">
    <property type="entry name" value="Aldehyde Dehydrogenase, Chain A, domain 1"/>
    <property type="match status" value="1"/>
</dbReference>
<dbReference type="OrthoDB" id="310895at2759"/>
<dbReference type="KEGG" id="tet:TTHERM_00299840"/>
<evidence type="ECO:0000259" key="5">
    <source>
        <dbReference type="Pfam" id="PF00171"/>
    </source>
</evidence>
<dbReference type="GO" id="GO:0006574">
    <property type="term" value="P:L-valine catabolic process"/>
    <property type="evidence" value="ECO:0007669"/>
    <property type="project" value="TreeGrafter"/>
</dbReference>
<evidence type="ECO:0000256" key="3">
    <source>
        <dbReference type="ARBA" id="ARBA00023002"/>
    </source>
</evidence>
<evidence type="ECO:0000256" key="2">
    <source>
        <dbReference type="ARBA" id="ARBA00013048"/>
    </source>
</evidence>
<organism evidence="6 7">
    <name type="scientific">Tetrahymena thermophila (strain SB210)</name>
    <dbReference type="NCBI Taxonomy" id="312017"/>
    <lineage>
        <taxon>Eukaryota</taxon>
        <taxon>Sar</taxon>
        <taxon>Alveolata</taxon>
        <taxon>Ciliophora</taxon>
        <taxon>Intramacronucleata</taxon>
        <taxon>Oligohymenophorea</taxon>
        <taxon>Hymenostomatida</taxon>
        <taxon>Tetrahymenina</taxon>
        <taxon>Tetrahymenidae</taxon>
        <taxon>Tetrahymena</taxon>
    </lineage>
</organism>
<sequence>MFMSHLYRNQKAVSALYNKNMFHFSKVLPNFINGEFVQSKATQFFEVRNPATQELITKVPQTTEAEFNEAVAVAAEQYKSWSQTPLLERQRYMFAYQDKIRKNMDKIAALITAENGKTLADAKGDVIRGLEVVEHACGISHIIQGETIENVARGVDTYSYRVPLGVCAGIAPFNFPAMIPLWMFPYAITCGNTFILKPSERVPNTSQYLMELLNEINLPKGVVNVVHGGFDTVKQICEDKTIRAISFVGGNKAGDYIYESGAKHHKRVQVNMGAKNHGVFLPDCDKEDAINALVSAAFGAAGQRCMALTTAVMVGETKNWVPEIVEKVKELKLGNGAESGVDVAPLCYADLKKNVLRLLDSAVAEGATLPLDGRSFVHPKYPQGNFVGPTVIDNVKPHMTCYQEEIFGPALCVVHVDTLEEAIELINKNQYGNGTAIFTKSGSAARYFQNNIECGQIGINLPIPVPLPMFSFTGSKRSFGGDLNFYGKNGVKFFTQFKTITARWKKDQDAGYKVSTSFPVMK</sequence>
<dbReference type="InterPro" id="IPR016162">
    <property type="entry name" value="Ald_DH_N"/>
</dbReference>
<dbReference type="EC" id="1.2.1.27" evidence="2"/>
<keyword evidence="4" id="KW-0520">NAD</keyword>
<dbReference type="SUPFAM" id="SSF53720">
    <property type="entry name" value="ALDH-like"/>
    <property type="match status" value="1"/>
</dbReference>
<dbReference type="FunFam" id="3.40.309.10:FF:000002">
    <property type="entry name" value="Methylmalonate-semialdehyde dehydrogenase (Acylating)"/>
    <property type="match status" value="1"/>
</dbReference>
<dbReference type="Pfam" id="PF00171">
    <property type="entry name" value="Aldedh"/>
    <property type="match status" value="1"/>
</dbReference>
<dbReference type="Proteomes" id="UP000009168">
    <property type="component" value="Unassembled WGS sequence"/>
</dbReference>
<dbReference type="CDD" id="cd07085">
    <property type="entry name" value="ALDH_F6_MMSDH"/>
    <property type="match status" value="1"/>
</dbReference>
<dbReference type="InParanoid" id="I7MAB4"/>
<dbReference type="PROSITE" id="PS00070">
    <property type="entry name" value="ALDEHYDE_DEHYDR_CYS"/>
    <property type="match status" value="1"/>
</dbReference>
<dbReference type="InterPro" id="IPR010061">
    <property type="entry name" value="MeMal-semiAld_DH"/>
</dbReference>
<dbReference type="RefSeq" id="XP_001024511.2">
    <property type="nucleotide sequence ID" value="XM_001024511.3"/>
</dbReference>
<name>I7MAB4_TETTS</name>
<dbReference type="GeneID" id="7837066"/>
<proteinExistence type="inferred from homology"/>
<feature type="domain" description="Aldehyde dehydrogenase" evidence="5">
    <location>
        <begin position="36"/>
        <end position="500"/>
    </location>
</feature>
<dbReference type="GO" id="GO:0004491">
    <property type="term" value="F:methylmalonate-semialdehyde dehydrogenase (acylating, NAD) activity"/>
    <property type="evidence" value="ECO:0007669"/>
    <property type="project" value="UniProtKB-EC"/>
</dbReference>
<dbReference type="NCBIfam" id="TIGR01722">
    <property type="entry name" value="MMSDH"/>
    <property type="match status" value="1"/>
</dbReference>
<dbReference type="PANTHER" id="PTHR43866">
    <property type="entry name" value="MALONATE-SEMIALDEHYDE DEHYDROGENASE"/>
    <property type="match status" value="1"/>
</dbReference>
<reference evidence="7" key="1">
    <citation type="journal article" date="2006" name="PLoS Biol.">
        <title>Macronuclear genome sequence of the ciliate Tetrahymena thermophila, a model eukaryote.</title>
        <authorList>
            <person name="Eisen J.A."/>
            <person name="Coyne R.S."/>
            <person name="Wu M."/>
            <person name="Wu D."/>
            <person name="Thiagarajan M."/>
            <person name="Wortman J.R."/>
            <person name="Badger J.H."/>
            <person name="Ren Q."/>
            <person name="Amedeo P."/>
            <person name="Jones K.M."/>
            <person name="Tallon L.J."/>
            <person name="Delcher A.L."/>
            <person name="Salzberg S.L."/>
            <person name="Silva J.C."/>
            <person name="Haas B.J."/>
            <person name="Majoros W.H."/>
            <person name="Farzad M."/>
            <person name="Carlton J.M."/>
            <person name="Smith R.K. Jr."/>
            <person name="Garg J."/>
            <person name="Pearlman R.E."/>
            <person name="Karrer K.M."/>
            <person name="Sun L."/>
            <person name="Manning G."/>
            <person name="Elde N.C."/>
            <person name="Turkewitz A.P."/>
            <person name="Asai D.J."/>
            <person name="Wilkes D.E."/>
            <person name="Wang Y."/>
            <person name="Cai H."/>
            <person name="Collins K."/>
            <person name="Stewart B.A."/>
            <person name="Lee S.R."/>
            <person name="Wilamowska K."/>
            <person name="Weinberg Z."/>
            <person name="Ruzzo W.L."/>
            <person name="Wloga D."/>
            <person name="Gaertig J."/>
            <person name="Frankel J."/>
            <person name="Tsao C.-C."/>
            <person name="Gorovsky M.A."/>
            <person name="Keeling P.J."/>
            <person name="Waller R.F."/>
            <person name="Patron N.J."/>
            <person name="Cherry J.M."/>
            <person name="Stover N.A."/>
            <person name="Krieger C.J."/>
            <person name="del Toro C."/>
            <person name="Ryder H.F."/>
            <person name="Williamson S.C."/>
            <person name="Barbeau R.A."/>
            <person name="Hamilton E.P."/>
            <person name="Orias E."/>
        </authorList>
    </citation>
    <scope>NUCLEOTIDE SEQUENCE [LARGE SCALE GENOMIC DNA]</scope>
    <source>
        <strain evidence="7">SB210</strain>
    </source>
</reference>
<evidence type="ECO:0000256" key="1">
    <source>
        <dbReference type="ARBA" id="ARBA00009986"/>
    </source>
</evidence>
<evidence type="ECO:0000256" key="4">
    <source>
        <dbReference type="ARBA" id="ARBA00023027"/>
    </source>
</evidence>
<protein>
    <recommendedName>
        <fullName evidence="2">methylmalonate-semialdehyde dehydrogenase (CoA acylating)</fullName>
        <ecNumber evidence="2">1.2.1.27</ecNumber>
    </recommendedName>
</protein>
<evidence type="ECO:0000313" key="6">
    <source>
        <dbReference type="EMBL" id="EAS04266.2"/>
    </source>
</evidence>
<keyword evidence="3" id="KW-0560">Oxidoreductase</keyword>
<dbReference type="GO" id="GO:0006210">
    <property type="term" value="P:thymine catabolic process"/>
    <property type="evidence" value="ECO:0007669"/>
    <property type="project" value="TreeGrafter"/>
</dbReference>
<dbReference type="InterPro" id="IPR015590">
    <property type="entry name" value="Aldehyde_DH_dom"/>
</dbReference>
<dbReference type="AlphaFoldDB" id="I7MAB4"/>